<proteinExistence type="predicted"/>
<evidence type="ECO:0000313" key="1">
    <source>
        <dbReference type="EMBL" id="JAH43217.1"/>
    </source>
</evidence>
<name>A0A0E9SPM4_ANGAN</name>
<dbReference type="EMBL" id="GBXM01065360">
    <property type="protein sequence ID" value="JAH43217.1"/>
    <property type="molecule type" value="Transcribed_RNA"/>
</dbReference>
<organism evidence="1">
    <name type="scientific">Anguilla anguilla</name>
    <name type="common">European freshwater eel</name>
    <name type="synonym">Muraena anguilla</name>
    <dbReference type="NCBI Taxonomy" id="7936"/>
    <lineage>
        <taxon>Eukaryota</taxon>
        <taxon>Metazoa</taxon>
        <taxon>Chordata</taxon>
        <taxon>Craniata</taxon>
        <taxon>Vertebrata</taxon>
        <taxon>Euteleostomi</taxon>
        <taxon>Actinopterygii</taxon>
        <taxon>Neopterygii</taxon>
        <taxon>Teleostei</taxon>
        <taxon>Anguilliformes</taxon>
        <taxon>Anguillidae</taxon>
        <taxon>Anguilla</taxon>
    </lineage>
</organism>
<protein>
    <submittedName>
        <fullName evidence="1">Uncharacterized protein</fullName>
    </submittedName>
</protein>
<sequence>MLTSLMKGKVSLHQHICLAESFKFKNDLFRK</sequence>
<dbReference type="AlphaFoldDB" id="A0A0E9SPM4"/>
<reference evidence="1" key="2">
    <citation type="journal article" date="2015" name="Fish Shellfish Immunol.">
        <title>Early steps in the European eel (Anguilla anguilla)-Vibrio vulnificus interaction in the gills: Role of the RtxA13 toxin.</title>
        <authorList>
            <person name="Callol A."/>
            <person name="Pajuelo D."/>
            <person name="Ebbesson L."/>
            <person name="Teles M."/>
            <person name="MacKenzie S."/>
            <person name="Amaro C."/>
        </authorList>
    </citation>
    <scope>NUCLEOTIDE SEQUENCE</scope>
</reference>
<accession>A0A0E9SPM4</accession>
<reference evidence="1" key="1">
    <citation type="submission" date="2014-11" db="EMBL/GenBank/DDBJ databases">
        <authorList>
            <person name="Amaro Gonzalez C."/>
        </authorList>
    </citation>
    <scope>NUCLEOTIDE SEQUENCE</scope>
</reference>